<dbReference type="GO" id="GO:0000160">
    <property type="term" value="P:phosphorelay signal transduction system"/>
    <property type="evidence" value="ECO:0007669"/>
    <property type="project" value="InterPro"/>
</dbReference>
<gene>
    <name evidence="5" type="ORF">SAMN05421783_10561</name>
</gene>
<dbReference type="PANTHER" id="PTHR43156:SF2">
    <property type="entry name" value="STAGE II SPORULATION PROTEIN E"/>
    <property type="match status" value="1"/>
</dbReference>
<proteinExistence type="predicted"/>
<organism evidence="5 6">
    <name type="scientific">Thiocapsa roseopersicina</name>
    <dbReference type="NCBI Taxonomy" id="1058"/>
    <lineage>
        <taxon>Bacteria</taxon>
        <taxon>Pseudomonadati</taxon>
        <taxon>Pseudomonadota</taxon>
        <taxon>Gammaproteobacteria</taxon>
        <taxon>Chromatiales</taxon>
        <taxon>Chromatiaceae</taxon>
        <taxon>Thiocapsa</taxon>
    </lineage>
</organism>
<dbReference type="SUPFAM" id="SSF81606">
    <property type="entry name" value="PP2C-like"/>
    <property type="match status" value="1"/>
</dbReference>
<dbReference type="PROSITE" id="PS50110">
    <property type="entry name" value="RESPONSE_REGULATORY"/>
    <property type="match status" value="1"/>
</dbReference>
<reference evidence="6" key="1">
    <citation type="submission" date="2016-10" db="EMBL/GenBank/DDBJ databases">
        <authorList>
            <person name="Varghese N."/>
            <person name="Submissions S."/>
        </authorList>
    </citation>
    <scope>NUCLEOTIDE SEQUENCE [LARGE SCALE GENOMIC DNA]</scope>
    <source>
        <strain evidence="6">DSM 217</strain>
    </source>
</reference>
<dbReference type="GO" id="GO:0016791">
    <property type="term" value="F:phosphatase activity"/>
    <property type="evidence" value="ECO:0007669"/>
    <property type="project" value="TreeGrafter"/>
</dbReference>
<evidence type="ECO:0000313" key="5">
    <source>
        <dbReference type="EMBL" id="SDW53961.1"/>
    </source>
</evidence>
<feature type="coiled-coil region" evidence="3">
    <location>
        <begin position="120"/>
        <end position="154"/>
    </location>
</feature>
<dbReference type="Gene3D" id="3.40.50.2300">
    <property type="match status" value="1"/>
</dbReference>
<keyword evidence="1" id="KW-0378">Hydrolase</keyword>
<evidence type="ECO:0000256" key="3">
    <source>
        <dbReference type="SAM" id="Coils"/>
    </source>
</evidence>
<dbReference type="RefSeq" id="WP_093029612.1">
    <property type="nucleotide sequence ID" value="NZ_FNNZ01000005.1"/>
</dbReference>
<accession>A0A1H2UCM8</accession>
<dbReference type="InterPro" id="IPR052016">
    <property type="entry name" value="Bact_Sigma-Reg"/>
</dbReference>
<dbReference type="InterPro" id="IPR011006">
    <property type="entry name" value="CheY-like_superfamily"/>
</dbReference>
<evidence type="ECO:0000259" key="4">
    <source>
        <dbReference type="PROSITE" id="PS50110"/>
    </source>
</evidence>
<keyword evidence="6" id="KW-1185">Reference proteome</keyword>
<dbReference type="AlphaFoldDB" id="A0A1H2UCM8"/>
<dbReference type="SMART" id="SM00448">
    <property type="entry name" value="REC"/>
    <property type="match status" value="1"/>
</dbReference>
<dbReference type="CDD" id="cd17574">
    <property type="entry name" value="REC_OmpR"/>
    <property type="match status" value="1"/>
</dbReference>
<dbReference type="InterPro" id="IPR036457">
    <property type="entry name" value="PPM-type-like_dom_sf"/>
</dbReference>
<dbReference type="Pfam" id="PF07228">
    <property type="entry name" value="SpoIIE"/>
    <property type="match status" value="1"/>
</dbReference>
<dbReference type="EMBL" id="FNNZ01000005">
    <property type="protein sequence ID" value="SDW53961.1"/>
    <property type="molecule type" value="Genomic_DNA"/>
</dbReference>
<feature type="modified residue" description="4-aspartylphosphate" evidence="2">
    <location>
        <position position="51"/>
    </location>
</feature>
<dbReference type="STRING" id="1058.SAMN05421783_10561"/>
<keyword evidence="3" id="KW-0175">Coiled coil</keyword>
<keyword evidence="2" id="KW-0597">Phosphoprotein</keyword>
<dbReference type="OrthoDB" id="9811749at2"/>
<evidence type="ECO:0000256" key="1">
    <source>
        <dbReference type="ARBA" id="ARBA00022801"/>
    </source>
</evidence>
<protein>
    <submittedName>
        <fullName evidence="5">Sigma-B regulation protein RsbU (Phosphoserine phosphatase)</fullName>
    </submittedName>
</protein>
<dbReference type="SUPFAM" id="SSF52172">
    <property type="entry name" value="CheY-like"/>
    <property type="match status" value="1"/>
</dbReference>
<dbReference type="Proteomes" id="UP000198816">
    <property type="component" value="Unassembled WGS sequence"/>
</dbReference>
<dbReference type="PANTHER" id="PTHR43156">
    <property type="entry name" value="STAGE II SPORULATION PROTEIN E-RELATED"/>
    <property type="match status" value="1"/>
</dbReference>
<dbReference type="Pfam" id="PF00072">
    <property type="entry name" value="Response_reg"/>
    <property type="match status" value="1"/>
</dbReference>
<feature type="domain" description="Response regulatory" evidence="4">
    <location>
        <begin position="2"/>
        <end position="118"/>
    </location>
</feature>
<evidence type="ECO:0000313" key="6">
    <source>
        <dbReference type="Proteomes" id="UP000198816"/>
    </source>
</evidence>
<dbReference type="InterPro" id="IPR001932">
    <property type="entry name" value="PPM-type_phosphatase-like_dom"/>
</dbReference>
<name>A0A1H2UCM8_THIRO</name>
<evidence type="ECO:0000256" key="2">
    <source>
        <dbReference type="PROSITE-ProRule" id="PRU00169"/>
    </source>
</evidence>
<sequence length="398" mass="44141">MRILIADDASDAREILGRLLKRWGHEVVTASNGREAWEILERETIRLVISDWMMPEVDGLELCIRIRAGQWDHYIYFILLTARDDKDDLIEGMTAGADDFLTKSFNFEELRVRLRAAERILSLESQLASRNSKLEETNRKLHAALDRIEQDLRAAAALQASLLPKDPNVSPAVALAWLFLPATEIGGDIFDFFRLNDRDLGFYHLDVAGHGVPSAMMSVTLSRTMSAELGEGHLIAPPGGESRVRAPDAVVADLNRRFQSGDIAPYFTMVYGYIDTQSGHGELCQAGHPHPLLARRDGRVEQVGHGGFAVGMLEGVPYDSVGFTLESGDRLILYSDGITDSRNAEGESFELERLIGLAGDCSDTPPATLTTRVDEILRVWRGAGEIEDDISLLVLQRR</sequence>
<dbReference type="Gene3D" id="3.60.40.10">
    <property type="entry name" value="PPM-type phosphatase domain"/>
    <property type="match status" value="1"/>
</dbReference>
<dbReference type="SMART" id="SM00331">
    <property type="entry name" value="PP2C_SIG"/>
    <property type="match status" value="1"/>
</dbReference>
<dbReference type="InterPro" id="IPR001789">
    <property type="entry name" value="Sig_transdc_resp-reg_receiver"/>
</dbReference>